<proteinExistence type="inferred from homology"/>
<feature type="active site" evidence="4">
    <location>
        <position position="595"/>
    </location>
</feature>
<feature type="active site" evidence="4">
    <location>
        <position position="577"/>
    </location>
</feature>
<feature type="domain" description="PARG catalytic Macro" evidence="7">
    <location>
        <begin position="545"/>
        <end position="744"/>
    </location>
</feature>
<dbReference type="GO" id="GO:0006282">
    <property type="term" value="P:regulation of DNA repair"/>
    <property type="evidence" value="ECO:0007669"/>
    <property type="project" value="InterPro"/>
</dbReference>
<evidence type="ECO:0000313" key="9">
    <source>
        <dbReference type="EMBL" id="CAD6192834.1"/>
    </source>
</evidence>
<dbReference type="GO" id="GO:0005975">
    <property type="term" value="P:carbohydrate metabolic process"/>
    <property type="evidence" value="ECO:0007669"/>
    <property type="project" value="InterPro"/>
</dbReference>
<protein>
    <recommendedName>
        <fullName evidence="2">poly(ADP-ribose) glycohydrolase</fullName>
        <ecNumber evidence="2">3.2.1.143</ecNumber>
    </recommendedName>
</protein>
<evidence type="ECO:0000259" key="7">
    <source>
        <dbReference type="Pfam" id="PF05028"/>
    </source>
</evidence>
<feature type="compositionally biased region" description="Basic and acidic residues" evidence="6">
    <location>
        <begin position="104"/>
        <end position="131"/>
    </location>
</feature>
<dbReference type="InterPro" id="IPR048362">
    <property type="entry name" value="PARG_helical"/>
</dbReference>
<feature type="compositionally biased region" description="Basic and acidic residues" evidence="6">
    <location>
        <begin position="157"/>
        <end position="179"/>
    </location>
</feature>
<dbReference type="GO" id="GO:0004649">
    <property type="term" value="F:poly(ADP-ribose) glycohydrolase activity"/>
    <property type="evidence" value="ECO:0007669"/>
    <property type="project" value="UniProtKB-EC"/>
</dbReference>
<feature type="region of interest" description="Disordered" evidence="6">
    <location>
        <begin position="43"/>
        <end position="244"/>
    </location>
</feature>
<evidence type="ECO:0000256" key="3">
    <source>
        <dbReference type="ARBA" id="ARBA00022801"/>
    </source>
</evidence>
<dbReference type="OrthoDB" id="1937899at2759"/>
<evidence type="ECO:0000256" key="6">
    <source>
        <dbReference type="SAM" id="MobiDB-lite"/>
    </source>
</evidence>
<dbReference type="InterPro" id="IPR046372">
    <property type="entry name" value="PARG_cat_C"/>
</dbReference>
<dbReference type="EMBL" id="CAJGYM010000030">
    <property type="protein sequence ID" value="CAD6192834.1"/>
    <property type="molecule type" value="Genomic_DNA"/>
</dbReference>
<evidence type="ECO:0000256" key="1">
    <source>
        <dbReference type="ARBA" id="ARBA00009545"/>
    </source>
</evidence>
<reference evidence="9" key="1">
    <citation type="submission" date="2020-10" db="EMBL/GenBank/DDBJ databases">
        <authorList>
            <person name="Kikuchi T."/>
        </authorList>
    </citation>
    <scope>NUCLEOTIDE SEQUENCE</scope>
    <source>
        <strain evidence="9">NKZ352</strain>
    </source>
</reference>
<dbReference type="GO" id="GO:0005737">
    <property type="term" value="C:cytoplasm"/>
    <property type="evidence" value="ECO:0007669"/>
    <property type="project" value="TreeGrafter"/>
</dbReference>
<comment type="caution">
    <text evidence="9">The sequence shown here is derived from an EMBL/GenBank/DDBJ whole genome shotgun (WGS) entry which is preliminary data.</text>
</comment>
<dbReference type="GO" id="GO:1990966">
    <property type="term" value="P:ATP generation from poly-ADP-D-ribose"/>
    <property type="evidence" value="ECO:0007669"/>
    <property type="project" value="TreeGrafter"/>
</dbReference>
<evidence type="ECO:0000313" key="10">
    <source>
        <dbReference type="Proteomes" id="UP000835052"/>
    </source>
</evidence>
<organism evidence="9 10">
    <name type="scientific">Caenorhabditis auriculariae</name>
    <dbReference type="NCBI Taxonomy" id="2777116"/>
    <lineage>
        <taxon>Eukaryota</taxon>
        <taxon>Metazoa</taxon>
        <taxon>Ecdysozoa</taxon>
        <taxon>Nematoda</taxon>
        <taxon>Chromadorea</taxon>
        <taxon>Rhabditida</taxon>
        <taxon>Rhabditina</taxon>
        <taxon>Rhabditomorpha</taxon>
        <taxon>Rhabditoidea</taxon>
        <taxon>Rhabditidae</taxon>
        <taxon>Peloderinae</taxon>
        <taxon>Caenorhabditis</taxon>
    </lineage>
</organism>
<gene>
    <name evidence="9" type="ORF">CAUJ_LOCUS8753</name>
</gene>
<feature type="compositionally biased region" description="Low complexity" evidence="6">
    <location>
        <begin position="223"/>
        <end position="232"/>
    </location>
</feature>
<dbReference type="Pfam" id="PF05028">
    <property type="entry name" value="PARG_cat_C"/>
    <property type="match status" value="1"/>
</dbReference>
<evidence type="ECO:0000256" key="4">
    <source>
        <dbReference type="PIRSR" id="PIRSR607724-1"/>
    </source>
</evidence>
<dbReference type="PANTHER" id="PTHR12837">
    <property type="entry name" value="POLY ADP-RIBOSE GLYCOHYDROLASE"/>
    <property type="match status" value="1"/>
</dbReference>
<feature type="compositionally biased region" description="Basic and acidic residues" evidence="6">
    <location>
        <begin position="46"/>
        <end position="83"/>
    </location>
</feature>
<evidence type="ECO:0000256" key="2">
    <source>
        <dbReference type="ARBA" id="ARBA00012255"/>
    </source>
</evidence>
<sequence length="793" mass="90466">MSDTFSEKIPENSKKFPDFGVGPAHYSIKDLMKEDIPRLNGFLNHLRREPVDQRMPKRRTENEIGHAKRDKADNSSSESKGESEEQEPGSSFLVDEDLLVVLETSRKQDETELNDSRCSKMEKLSGTEKFGETATSRAEQDEDDPDQDSPIHFQGIDVEKTTNRENKDGFEEDVSKAPDEETCDSVESGPSVEVIEGPDAADPGQDDAQEQDCVAVSEEDSSDFSSELGGESVEQETDNNPSEKICSEEFLEDDFEEDKPQLCDVANDLNQRESIEGESPPQNEGSTSAETSSNQVAEEVQRSKSPNDLHLAAFIVDELRKSVHPSHCFQPTFVRTYYETYHEIPGVEPSRENTGQRLTITTPWIETENPRKWPESEERLPSRWPILKGILEQFLRCETKSPAQVEILIMECVGKRCVEPSESTNIEKFFNLLPLEKQNIYYETVRFIVKLALRARLLLPKPLCVLKRSCNFSVTFSQEQCACILAHAFLGTFGSHFSFSQFIFNVKSELMLEKLRFIMHYFDCVRRRMPEGVVSFRRRFFNRSNDWDQCEERIGEKDLWVTQDLLIEKAPLSSQVDFANKNIGGGVLASGAVQEEIRFLISPEAIVSILICEKLRDEEAIFIVGAQQFSSYSGYSNSLKWEPFEGPMEPRDRFGRIRCEIVAIDAQPFYTNKLRQYESAMILRELNKAYVGFKGSSNTFEDPPIVTGWWGCGAFQGDPQLKAMIQLVAATKARRNLIFCSFGKDPEAPRFLRVQKHLKNRKVTAGQLVKCLLNYRRWVQSCKVFDFVMNTFR</sequence>
<evidence type="ECO:0000256" key="5">
    <source>
        <dbReference type="PIRSR" id="PIRSR607724-2"/>
    </source>
</evidence>
<dbReference type="GO" id="GO:0005634">
    <property type="term" value="C:nucleus"/>
    <property type="evidence" value="ECO:0007669"/>
    <property type="project" value="TreeGrafter"/>
</dbReference>
<feature type="region of interest" description="Disordered" evidence="6">
    <location>
        <begin position="273"/>
        <end position="304"/>
    </location>
</feature>
<feature type="binding site" evidence="5">
    <location>
        <position position="635"/>
    </location>
    <ligand>
        <name>substrate</name>
    </ligand>
</feature>
<feature type="compositionally biased region" description="Polar residues" evidence="6">
    <location>
        <begin position="280"/>
        <end position="296"/>
    </location>
</feature>
<dbReference type="Pfam" id="PF20811">
    <property type="entry name" value="PARG_cat_N"/>
    <property type="match status" value="1"/>
</dbReference>
<dbReference type="AlphaFoldDB" id="A0A8S1HBI7"/>
<feature type="active site" evidence="4">
    <location>
        <position position="596"/>
    </location>
</feature>
<feature type="domain" description="PARG helical" evidence="8">
    <location>
        <begin position="436"/>
        <end position="538"/>
    </location>
</feature>
<dbReference type="InterPro" id="IPR007724">
    <property type="entry name" value="Poly_GlycHdrlase"/>
</dbReference>
<dbReference type="EC" id="3.2.1.143" evidence="2"/>
<feature type="binding site" evidence="5">
    <location>
        <position position="594"/>
    </location>
    <ligand>
        <name>substrate</name>
    </ligand>
</feature>
<feature type="region of interest" description="Disordered" evidence="6">
    <location>
        <begin position="1"/>
        <end position="24"/>
    </location>
</feature>
<dbReference type="PANTHER" id="PTHR12837:SF15">
    <property type="entry name" value="POLY(ADP-RIBOSE) GLYCOHYDROLASE"/>
    <property type="match status" value="1"/>
</dbReference>
<dbReference type="Proteomes" id="UP000835052">
    <property type="component" value="Unassembled WGS sequence"/>
</dbReference>
<keyword evidence="3" id="KW-0378">Hydrolase</keyword>
<dbReference type="GO" id="GO:0009225">
    <property type="term" value="P:nucleotide-sugar metabolic process"/>
    <property type="evidence" value="ECO:0007669"/>
    <property type="project" value="TreeGrafter"/>
</dbReference>
<accession>A0A8S1HBI7</accession>
<keyword evidence="10" id="KW-1185">Reference proteome</keyword>
<name>A0A8S1HBI7_9PELO</name>
<evidence type="ECO:0000259" key="8">
    <source>
        <dbReference type="Pfam" id="PF20811"/>
    </source>
</evidence>
<feature type="binding site" evidence="5">
    <location>
        <position position="580"/>
    </location>
    <ligand>
        <name>substrate</name>
    </ligand>
</feature>
<comment type="similarity">
    <text evidence="1">Belongs to the poly(ADP-ribose) glycohydrolase family.</text>
</comment>
<feature type="compositionally biased region" description="Low complexity" evidence="6">
    <location>
        <begin position="88"/>
        <end position="103"/>
    </location>
</feature>
<feature type="compositionally biased region" description="Basic and acidic residues" evidence="6">
    <location>
        <begin position="1"/>
        <end position="17"/>
    </location>
</feature>